<name>A0AAJ5ZGT8_9CHLR</name>
<gene>
    <name evidence="2" type="primary">mcrC</name>
    <name evidence="1" type="ORF">GKO46_12125</name>
    <name evidence="2" type="ORF">GKO48_09405</name>
</gene>
<keyword evidence="2" id="KW-0255">Endonuclease</keyword>
<reference evidence="2" key="2">
    <citation type="journal article" date="2023" name="Nat. Commun.">
        <title>Cultivation of marine bacteria of the SAR202 clade.</title>
        <authorList>
            <person name="Lim Y."/>
            <person name="Seo J.H."/>
            <person name="Giovannoni S.J."/>
            <person name="Kang I."/>
            <person name="Cho J.C."/>
        </authorList>
    </citation>
    <scope>NUCLEOTIDE SEQUENCE</scope>
    <source>
        <strain evidence="2">JH1073</strain>
    </source>
</reference>
<keyword evidence="3" id="KW-1185">Reference proteome</keyword>
<accession>A0AAJ5ZGT8</accession>
<dbReference type="PIRSF" id="PIRSF003109">
    <property type="entry name" value="McrC"/>
    <property type="match status" value="1"/>
</dbReference>
<sequence length="365" mass="41486">MTPPPINYVGRIPVRNLWLLMLYASDSFKHLGDKNVEVEENPENIPDLVAELLADAVEHRIRRNLTFGYRQRNETLSRVRGRIDHLQTARRQLMSKGQIACVFEDFTIDTPRNRMVCAALTSAARIVRSTAISRRCNSLANRLISMGVSSRTTSRHDLQLNQFGRNDRADRQMVELAKLIFDLRLPTEEAGPTKLFAPDREEHWIRSLFEKAVLGFYKLKLISDSWKVSGGTRLYWQIEDASSGIEDILPGMITDIVLDLPNNQGRIIIDTKFTSVVTSGRFRSQSLKSGHIYQIYAYLNSQNGNGHPLAEVASGLMLHPSIDEEDEEIDEWVTIQNHKIRFATVDLTQDPSSISTQLLKIIDAQ</sequence>
<dbReference type="EC" id="3.1.21.-" evidence="2"/>
<dbReference type="PANTHER" id="PTHR38733">
    <property type="entry name" value="PROTEIN MCRC"/>
    <property type="match status" value="1"/>
</dbReference>
<proteinExistence type="predicted"/>
<reference evidence="3" key="3">
    <citation type="submission" date="2023-06" db="EMBL/GenBank/DDBJ databases">
        <title>Pangenomics reveal diversification of enzyme families and niche specialization in globally abundant SAR202 bacteria.</title>
        <authorList>
            <person name="Saw J.H.W."/>
        </authorList>
    </citation>
    <scope>NUCLEOTIDE SEQUENCE [LARGE SCALE GENOMIC DNA]</scope>
    <source>
        <strain evidence="3">JH1073</strain>
    </source>
</reference>
<dbReference type="NCBIfam" id="NF007277">
    <property type="entry name" value="PRK09736.1"/>
    <property type="match status" value="1"/>
</dbReference>
<dbReference type="EMBL" id="CP046147">
    <property type="protein sequence ID" value="WFG39824.1"/>
    <property type="molecule type" value="Genomic_DNA"/>
</dbReference>
<dbReference type="EMBL" id="WMBE01000003">
    <property type="protein sequence ID" value="MDG0867815.1"/>
    <property type="molecule type" value="Genomic_DNA"/>
</dbReference>
<dbReference type="PANTHER" id="PTHR38733:SF1">
    <property type="entry name" value="TYPE IV METHYL-DIRECTED RESTRICTION ENZYME ECOKMCRBC"/>
    <property type="match status" value="1"/>
</dbReference>
<evidence type="ECO:0000313" key="1">
    <source>
        <dbReference type="EMBL" id="MDG0867815.1"/>
    </source>
</evidence>
<dbReference type="InterPro" id="IPR019292">
    <property type="entry name" value="McrC"/>
</dbReference>
<dbReference type="RefSeq" id="WP_342841653.1">
    <property type="nucleotide sequence ID" value="NZ_CP046146.1"/>
</dbReference>
<dbReference type="AlphaFoldDB" id="A0AAJ5ZGT8"/>
<dbReference type="GO" id="GO:0016787">
    <property type="term" value="F:hydrolase activity"/>
    <property type="evidence" value="ECO:0007669"/>
    <property type="project" value="UniProtKB-KW"/>
</dbReference>
<protein>
    <submittedName>
        <fullName evidence="2">5-methylcytosine-specific restriction endonuclease system specificity protein McrC</fullName>
        <ecNumber evidence="2">3.1.21.-</ecNumber>
    </submittedName>
</protein>
<reference evidence="3 4" key="1">
    <citation type="submission" date="2019-11" db="EMBL/GenBank/DDBJ databases">
        <authorList>
            <person name="Cho J.-C."/>
        </authorList>
    </citation>
    <scope>NUCLEOTIDE SEQUENCE [LARGE SCALE GENOMIC DNA]</scope>
    <source>
        <strain evidence="2 3">JH1073</strain>
        <strain evidence="1 4">JH702</strain>
    </source>
</reference>
<dbReference type="Proteomes" id="UP001219901">
    <property type="component" value="Chromosome"/>
</dbReference>
<organism evidence="2 3">
    <name type="scientific">Candidatus Lucifugimonas marina</name>
    <dbReference type="NCBI Taxonomy" id="3038979"/>
    <lineage>
        <taxon>Bacteria</taxon>
        <taxon>Bacillati</taxon>
        <taxon>Chloroflexota</taxon>
        <taxon>Dehalococcoidia</taxon>
        <taxon>SAR202 cluster</taxon>
        <taxon>Candidatus Lucifugimonadales</taxon>
        <taxon>Candidatus Lucifugimonadaceae</taxon>
        <taxon>Candidatus Lucifugimonas</taxon>
    </lineage>
</organism>
<dbReference type="GO" id="GO:0004519">
    <property type="term" value="F:endonuclease activity"/>
    <property type="evidence" value="ECO:0007669"/>
    <property type="project" value="UniProtKB-KW"/>
</dbReference>
<dbReference type="InterPro" id="IPR014407">
    <property type="entry name" value="McrC_bac"/>
</dbReference>
<keyword evidence="2" id="KW-0378">Hydrolase</keyword>
<dbReference type="GO" id="GO:0009307">
    <property type="term" value="P:DNA restriction-modification system"/>
    <property type="evidence" value="ECO:0007669"/>
    <property type="project" value="InterPro"/>
</dbReference>
<evidence type="ECO:0000313" key="4">
    <source>
        <dbReference type="Proteomes" id="UP001321249"/>
    </source>
</evidence>
<dbReference type="Proteomes" id="UP001321249">
    <property type="component" value="Unassembled WGS sequence"/>
</dbReference>
<evidence type="ECO:0000313" key="3">
    <source>
        <dbReference type="Proteomes" id="UP001219901"/>
    </source>
</evidence>
<evidence type="ECO:0000313" key="2">
    <source>
        <dbReference type="EMBL" id="WFG39824.1"/>
    </source>
</evidence>
<dbReference type="Pfam" id="PF10117">
    <property type="entry name" value="McrBC"/>
    <property type="match status" value="1"/>
</dbReference>
<keyword evidence="2" id="KW-0540">Nuclease</keyword>